<organism evidence="2 3">
    <name type="scientific">Pomacea canaliculata</name>
    <name type="common">Golden apple snail</name>
    <dbReference type="NCBI Taxonomy" id="400727"/>
    <lineage>
        <taxon>Eukaryota</taxon>
        <taxon>Metazoa</taxon>
        <taxon>Spiralia</taxon>
        <taxon>Lophotrochozoa</taxon>
        <taxon>Mollusca</taxon>
        <taxon>Gastropoda</taxon>
        <taxon>Caenogastropoda</taxon>
        <taxon>Architaenioglossa</taxon>
        <taxon>Ampullarioidea</taxon>
        <taxon>Ampullariidae</taxon>
        <taxon>Pomacea</taxon>
    </lineage>
</organism>
<name>A0A2T7PCZ7_POMCA</name>
<evidence type="ECO:0000256" key="1">
    <source>
        <dbReference type="SAM" id="MobiDB-lite"/>
    </source>
</evidence>
<comment type="caution">
    <text evidence="2">The sequence shown here is derived from an EMBL/GenBank/DDBJ whole genome shotgun (WGS) entry which is preliminary data.</text>
</comment>
<feature type="region of interest" description="Disordered" evidence="1">
    <location>
        <begin position="274"/>
        <end position="354"/>
    </location>
</feature>
<feature type="compositionally biased region" description="Low complexity" evidence="1">
    <location>
        <begin position="298"/>
        <end position="307"/>
    </location>
</feature>
<dbReference type="Proteomes" id="UP000245119">
    <property type="component" value="Linkage Group LG4"/>
</dbReference>
<gene>
    <name evidence="2" type="ORF">C0Q70_06691</name>
</gene>
<sequence length="354" mass="38586">MGIDMGILQENSSAAQTFTSTQKLVKDKVQKRTRLLPFIQVDRTSNWMNPLVVSNPSMLKKEKAASGSYIRSRGPHFRACRIEGPRGAKKYTTSFCCPSKWIKTPVTCSEELIDLKRMRYPLLAVLLVTVCRSSYGQPCKICKPPSADKICTPTEPMTLPAKLVVQSSICNDIETKYKDYQKTLCKTYSGGYYCECTDPQDGNVYSCRSSCGPPLEDIGKGLNLDLLQNNLLSDGNLFANNNKSGGQPNPFDFGKFNGRNPSANFGNFDSLDNLFSNLNPGTPNNRRRRPFSGGGSGSQSKPVSGGSFPSGPRASGFGPSQFDESFGKRNFKPVFNNPSSLGSSGPNPVKTTGS</sequence>
<dbReference type="AlphaFoldDB" id="A0A2T7PCZ7"/>
<proteinExistence type="predicted"/>
<reference evidence="2 3" key="1">
    <citation type="submission" date="2018-04" db="EMBL/GenBank/DDBJ databases">
        <title>The genome of golden apple snail Pomacea canaliculata provides insight into stress tolerance and invasive adaptation.</title>
        <authorList>
            <person name="Liu C."/>
            <person name="Liu B."/>
            <person name="Ren Y."/>
            <person name="Zhang Y."/>
            <person name="Wang H."/>
            <person name="Li S."/>
            <person name="Jiang F."/>
            <person name="Yin L."/>
            <person name="Zhang G."/>
            <person name="Qian W."/>
            <person name="Fan W."/>
        </authorList>
    </citation>
    <scope>NUCLEOTIDE SEQUENCE [LARGE SCALE GENOMIC DNA]</scope>
    <source>
        <strain evidence="2">SZHN2017</strain>
        <tissue evidence="2">Muscle</tissue>
    </source>
</reference>
<accession>A0A2T7PCZ7</accession>
<evidence type="ECO:0000313" key="3">
    <source>
        <dbReference type="Proteomes" id="UP000245119"/>
    </source>
</evidence>
<protein>
    <submittedName>
        <fullName evidence="2">Uncharacterized protein</fullName>
    </submittedName>
</protein>
<feature type="compositionally biased region" description="Low complexity" evidence="1">
    <location>
        <begin position="336"/>
        <end position="348"/>
    </location>
</feature>
<evidence type="ECO:0000313" key="2">
    <source>
        <dbReference type="EMBL" id="PVD31279.1"/>
    </source>
</evidence>
<dbReference type="OrthoDB" id="10669598at2759"/>
<keyword evidence="3" id="KW-1185">Reference proteome</keyword>
<dbReference type="EMBL" id="PZQS01000004">
    <property type="protein sequence ID" value="PVD31279.1"/>
    <property type="molecule type" value="Genomic_DNA"/>
</dbReference>